<dbReference type="Proteomes" id="UP000245768">
    <property type="component" value="Unassembled WGS sequence"/>
</dbReference>
<feature type="region of interest" description="Disordered" evidence="1">
    <location>
        <begin position="284"/>
        <end position="319"/>
    </location>
</feature>
<name>A0A316YU43_9BASI</name>
<evidence type="ECO:0000313" key="2">
    <source>
        <dbReference type="EMBL" id="PWN92304.1"/>
    </source>
</evidence>
<keyword evidence="3" id="KW-1185">Reference proteome</keyword>
<feature type="compositionally biased region" description="Basic and acidic residues" evidence="1">
    <location>
        <begin position="182"/>
        <end position="211"/>
    </location>
</feature>
<protein>
    <submittedName>
        <fullName evidence="2">Uncharacterized protein</fullName>
    </submittedName>
</protein>
<feature type="region of interest" description="Disordered" evidence="1">
    <location>
        <begin position="125"/>
        <end position="270"/>
    </location>
</feature>
<feature type="region of interest" description="Disordered" evidence="1">
    <location>
        <begin position="1"/>
        <end position="98"/>
    </location>
</feature>
<evidence type="ECO:0000313" key="3">
    <source>
        <dbReference type="Proteomes" id="UP000245768"/>
    </source>
</evidence>
<proteinExistence type="predicted"/>
<dbReference type="RefSeq" id="XP_025379502.1">
    <property type="nucleotide sequence ID" value="XM_025523496.1"/>
</dbReference>
<accession>A0A316YU43</accession>
<gene>
    <name evidence="2" type="ORF">FA10DRAFT_278881</name>
</gene>
<feature type="region of interest" description="Disordered" evidence="1">
    <location>
        <begin position="451"/>
        <end position="470"/>
    </location>
</feature>
<dbReference type="AlphaFoldDB" id="A0A316YU43"/>
<dbReference type="EMBL" id="KZ819635">
    <property type="protein sequence ID" value="PWN92304.1"/>
    <property type="molecule type" value="Genomic_DNA"/>
</dbReference>
<feature type="compositionally biased region" description="Low complexity" evidence="1">
    <location>
        <begin position="155"/>
        <end position="164"/>
    </location>
</feature>
<sequence>MDDHGWDDDPVEPHAGNDSSGPSKDHISSHRLAPVSASEHDQRTEGDCDQYDGIGGNKHHHQEGSHEEDLSHIDEARYDSHGQFGAGNNNGQGRDDTRLLRQPIVTVRYDEESQARSYYGVLDVSDVNATRADDRPMRRWGAPPPVHQEPPISPIAPSQSPRQQGYDPIPRDTSPHIQDQIEALHEALHEKVTIRSDGPKDSEKPLQEHHSGGYGKEGDEDPSPWSDDNVSPLDQAESQRYNTEIVRDSNLNNARHSASVADKDDSSAAGDEMKEIKFAVSTADKTSMNDSCPAEKTISIGETSIQPRESAPLSSRAPPTISKASAATMLPITHPAKNIAIDYGPTYQSDRHELPHIHQPQIICALSPSSTSGCGSQQPAVPTQAFPLGPQQRPILYLVPTGFQLVQWPAPNGSTDILGTSEAPVGSDYITVALGHQSQLAQGYTTSFVSPSSAGAVVRPDPVVPGEKRR</sequence>
<organism evidence="2 3">
    <name type="scientific">Acaromyces ingoldii</name>
    <dbReference type="NCBI Taxonomy" id="215250"/>
    <lineage>
        <taxon>Eukaryota</taxon>
        <taxon>Fungi</taxon>
        <taxon>Dikarya</taxon>
        <taxon>Basidiomycota</taxon>
        <taxon>Ustilaginomycotina</taxon>
        <taxon>Exobasidiomycetes</taxon>
        <taxon>Exobasidiales</taxon>
        <taxon>Cryptobasidiaceae</taxon>
        <taxon>Acaromyces</taxon>
    </lineage>
</organism>
<evidence type="ECO:0000256" key="1">
    <source>
        <dbReference type="SAM" id="MobiDB-lite"/>
    </source>
</evidence>
<dbReference type="GeneID" id="37045412"/>
<feature type="compositionally biased region" description="Pro residues" evidence="1">
    <location>
        <begin position="142"/>
        <end position="154"/>
    </location>
</feature>
<reference evidence="2" key="1">
    <citation type="journal article" date="2018" name="Mol. Biol. Evol.">
        <title>Broad Genomic Sampling Reveals a Smut Pathogenic Ancestry of the Fungal Clade Ustilaginomycotina.</title>
        <authorList>
            <person name="Kijpornyongpan T."/>
            <person name="Mondo S.J."/>
            <person name="Barry K."/>
            <person name="Sandor L."/>
            <person name="Lee J."/>
            <person name="Lipzen A."/>
            <person name="Pangilinan J."/>
            <person name="LaButti K."/>
            <person name="Hainaut M."/>
            <person name="Henrissat B."/>
            <person name="Grigoriev I.V."/>
            <person name="Spatafora J.W."/>
            <person name="Aime M.C."/>
        </authorList>
    </citation>
    <scope>NUCLEOTIDE SEQUENCE [LARGE SCALE GENOMIC DNA]</scope>
    <source>
        <strain evidence="2">MCA 4198</strain>
    </source>
</reference>
<feature type="compositionally biased region" description="Acidic residues" evidence="1">
    <location>
        <begin position="1"/>
        <end position="10"/>
    </location>
</feature>
<dbReference type="InParanoid" id="A0A316YU43"/>
<feature type="compositionally biased region" description="Basic and acidic residues" evidence="1">
    <location>
        <begin position="62"/>
        <end position="80"/>
    </location>
</feature>
<feature type="compositionally biased region" description="Basic and acidic residues" evidence="1">
    <location>
        <begin position="261"/>
        <end position="270"/>
    </location>
</feature>